<protein>
    <submittedName>
        <fullName evidence="1">3-methyladenine DNA glycosylase</fullName>
    </submittedName>
</protein>
<dbReference type="GO" id="GO:0008725">
    <property type="term" value="F:DNA-3-methyladenine glycosylase activity"/>
    <property type="evidence" value="ECO:0007669"/>
    <property type="project" value="InterPro"/>
</dbReference>
<dbReference type="InterPro" id="IPR011257">
    <property type="entry name" value="DNA_glycosylase"/>
</dbReference>
<dbReference type="EMBL" id="JABCJE010000001">
    <property type="protein sequence ID" value="NVO22166.1"/>
    <property type="molecule type" value="Genomic_DNA"/>
</dbReference>
<evidence type="ECO:0000313" key="1">
    <source>
        <dbReference type="EMBL" id="NVO22166.1"/>
    </source>
</evidence>
<dbReference type="InterPro" id="IPR005019">
    <property type="entry name" value="Adenine_glyco"/>
</dbReference>
<dbReference type="RefSeq" id="WP_177156511.1">
    <property type="nucleotide sequence ID" value="NZ_JABCJE010000001.1"/>
</dbReference>
<dbReference type="PANTHER" id="PTHR30037">
    <property type="entry name" value="DNA-3-METHYLADENINE GLYCOSYLASE 1"/>
    <property type="match status" value="1"/>
</dbReference>
<evidence type="ECO:0000313" key="2">
    <source>
        <dbReference type="Proteomes" id="UP000592216"/>
    </source>
</evidence>
<comment type="caution">
    <text evidence="1">The sequence shown here is derived from an EMBL/GenBank/DDBJ whole genome shotgun (WGS) entry which is preliminary data.</text>
</comment>
<dbReference type="InterPro" id="IPR052891">
    <property type="entry name" value="DNA-3mA_glycosylase"/>
</dbReference>
<dbReference type="GO" id="GO:0006284">
    <property type="term" value="P:base-excision repair"/>
    <property type="evidence" value="ECO:0007669"/>
    <property type="project" value="InterPro"/>
</dbReference>
<reference evidence="1 2" key="1">
    <citation type="submission" date="2020-04" db="EMBL/GenBank/DDBJ databases">
        <title>Donghicola sp., a member of the Rhodobacteraceae family isolated from mangrove forest in Thailand.</title>
        <authorList>
            <person name="Charoenyingcharoen P."/>
            <person name="Yukphan P."/>
        </authorList>
    </citation>
    <scope>NUCLEOTIDE SEQUENCE [LARGE SCALE GENOMIC DNA]</scope>
    <source>
        <strain evidence="1 2">B5-SW-15</strain>
    </source>
</reference>
<accession>A0A850PZA9</accession>
<sequence length="221" mass="24654">MRAFDDIYAIAADRKGGPEALEALLSCPKSPAELTAIPDDRWLSMMARCLFQAGFNWKVIDSKWEGFEAAFDGFDVGRVAFYHDEDMDRLLSDKRIVRNGAKIAAVIDNARFLSDLSRDHGSAARFFADWPNDDLHSLHQLIAKQGARLGAATGQRFLRWMGRDTYILSTDVVARLVAEGIVPKQPTSKRDLAAVQQAFKTWSQQSARGMTQISQILAFSV</sequence>
<dbReference type="Gene3D" id="1.10.340.30">
    <property type="entry name" value="Hypothetical protein, domain 2"/>
    <property type="match status" value="1"/>
</dbReference>
<organism evidence="1 2">
    <name type="scientific">Donghicola mangrovi</name>
    <dbReference type="NCBI Taxonomy" id="2729614"/>
    <lineage>
        <taxon>Bacteria</taxon>
        <taxon>Pseudomonadati</taxon>
        <taxon>Pseudomonadota</taxon>
        <taxon>Alphaproteobacteria</taxon>
        <taxon>Rhodobacterales</taxon>
        <taxon>Roseobacteraceae</taxon>
        <taxon>Donghicola</taxon>
    </lineage>
</organism>
<name>A0A850PZA9_9RHOB</name>
<dbReference type="Proteomes" id="UP000592216">
    <property type="component" value="Unassembled WGS sequence"/>
</dbReference>
<dbReference type="SUPFAM" id="SSF48150">
    <property type="entry name" value="DNA-glycosylase"/>
    <property type="match status" value="1"/>
</dbReference>
<proteinExistence type="predicted"/>
<dbReference type="AlphaFoldDB" id="A0A850PZA9"/>
<dbReference type="PANTHER" id="PTHR30037:SF3">
    <property type="entry name" value="BLR0857 PROTEIN"/>
    <property type="match status" value="1"/>
</dbReference>
<gene>
    <name evidence="1" type="ORF">HJ536_02245</name>
</gene>
<dbReference type="Pfam" id="PF03352">
    <property type="entry name" value="Adenine_glyco"/>
    <property type="match status" value="1"/>
</dbReference>